<feature type="region of interest" description="Disordered" evidence="1">
    <location>
        <begin position="43"/>
        <end position="67"/>
    </location>
</feature>
<comment type="caution">
    <text evidence="2">The sequence shown here is derived from an EMBL/GenBank/DDBJ whole genome shotgun (WGS) entry which is preliminary data.</text>
</comment>
<evidence type="ECO:0000313" key="3">
    <source>
        <dbReference type="Proteomes" id="UP000261212"/>
    </source>
</evidence>
<proteinExistence type="predicted"/>
<dbReference type="AlphaFoldDB" id="A0A3E3DUF3"/>
<organism evidence="2 3">
    <name type="scientific">Anaerofustis stercorihominis</name>
    <dbReference type="NCBI Taxonomy" id="214853"/>
    <lineage>
        <taxon>Bacteria</taxon>
        <taxon>Bacillati</taxon>
        <taxon>Bacillota</taxon>
        <taxon>Clostridia</taxon>
        <taxon>Eubacteriales</taxon>
        <taxon>Eubacteriaceae</taxon>
        <taxon>Anaerofustis</taxon>
    </lineage>
</organism>
<dbReference type="RefSeq" id="WP_117532850.1">
    <property type="nucleotide sequence ID" value="NZ_QUSM01000009.1"/>
</dbReference>
<name>A0A3E3DUF3_9FIRM</name>
<dbReference type="Proteomes" id="UP000261212">
    <property type="component" value="Unassembled WGS sequence"/>
</dbReference>
<accession>A0A3E3DUF3</accession>
<dbReference type="EMBL" id="QUSM01000009">
    <property type="protein sequence ID" value="RGD72914.1"/>
    <property type="molecule type" value="Genomic_DNA"/>
</dbReference>
<reference evidence="2 3" key="1">
    <citation type="submission" date="2018-08" db="EMBL/GenBank/DDBJ databases">
        <title>A genome reference for cultivated species of the human gut microbiota.</title>
        <authorList>
            <person name="Zou Y."/>
            <person name="Xue W."/>
            <person name="Luo G."/>
        </authorList>
    </citation>
    <scope>NUCLEOTIDE SEQUENCE [LARGE SCALE GENOMIC DNA]</scope>
    <source>
        <strain evidence="2 3">AM25-6</strain>
    </source>
</reference>
<sequence>MKYKNIKTGAIIDIASVLSGDDWECLTQPKTSQKKPKKINIVERKESETETPEVKEPVIEEKVEKEK</sequence>
<protein>
    <submittedName>
        <fullName evidence="2">Uncharacterized protein</fullName>
    </submittedName>
</protein>
<evidence type="ECO:0000256" key="1">
    <source>
        <dbReference type="SAM" id="MobiDB-lite"/>
    </source>
</evidence>
<evidence type="ECO:0000313" key="2">
    <source>
        <dbReference type="EMBL" id="RGD72914.1"/>
    </source>
</evidence>
<gene>
    <name evidence="2" type="ORF">DW687_11770</name>
</gene>